<dbReference type="Proteomes" id="UP000831684">
    <property type="component" value="Chromosome"/>
</dbReference>
<dbReference type="EMBL" id="CP083239">
    <property type="protein sequence ID" value="UOK72134.1"/>
    <property type="molecule type" value="Genomic_DNA"/>
</dbReference>
<dbReference type="GO" id="GO:0030490">
    <property type="term" value="P:maturation of SSU-rRNA"/>
    <property type="evidence" value="ECO:0007669"/>
    <property type="project" value="UniProtKB-UniRule"/>
</dbReference>
<dbReference type="PROSITE" id="PS01319">
    <property type="entry name" value="RBFA"/>
    <property type="match status" value="1"/>
</dbReference>
<dbReference type="InterPro" id="IPR020053">
    <property type="entry name" value="Ribosome-bd_factorA_CS"/>
</dbReference>
<dbReference type="InterPro" id="IPR023799">
    <property type="entry name" value="RbfA_dom_sf"/>
</dbReference>
<name>A0A9E6ZUV2_9HYPH</name>
<dbReference type="NCBIfam" id="TIGR00082">
    <property type="entry name" value="rbfA"/>
    <property type="match status" value="1"/>
</dbReference>
<sequence length="143" mass="15637">MKNKASSGAGPSQRQLRVGELVRHALSDILARGDLPDPALAKVLITVPEVRMSPDLKIATCYVMPLGGKDPKAAIEALATNAKPLRGEIARRVELKFVPELRFRIDTSFEEGARIDALLRLPQVQRDLDGPDTDTPDSREDEA</sequence>
<dbReference type="GO" id="GO:0043024">
    <property type="term" value="F:ribosomal small subunit binding"/>
    <property type="evidence" value="ECO:0007669"/>
    <property type="project" value="TreeGrafter"/>
</dbReference>
<reference evidence="4" key="1">
    <citation type="submission" date="2021-09" db="EMBL/GenBank/DDBJ databases">
        <title>Network and meta-omics reveal the key degrader and cooperation patterns in an efficient 1,4-dioxane-degrading microbial community.</title>
        <authorList>
            <person name="Dai C."/>
        </authorList>
    </citation>
    <scope>NUCLEOTIDE SEQUENCE</scope>
    <source>
        <strain evidence="4">ZM13</strain>
    </source>
</reference>
<comment type="similarity">
    <text evidence="2">Belongs to the RbfA family.</text>
</comment>
<dbReference type="RefSeq" id="WP_244379980.1">
    <property type="nucleotide sequence ID" value="NZ_CP083239.1"/>
</dbReference>
<reference evidence="3 6" key="2">
    <citation type="submission" date="2023-07" db="EMBL/GenBank/DDBJ databases">
        <title>Genomic Encyclopedia of Type Strains, Phase IV (KMG-IV): sequencing the most valuable type-strain genomes for metagenomic binning, comparative biology and taxonomic classification.</title>
        <authorList>
            <person name="Goeker M."/>
        </authorList>
    </citation>
    <scope>NUCLEOTIDE SEQUENCE [LARGE SCALE GENOMIC DNA]</scope>
    <source>
        <strain evidence="3 6">DSM 2457</strain>
    </source>
</reference>
<dbReference type="AlphaFoldDB" id="A0A9E6ZUV2"/>
<comment type="function">
    <text evidence="2">One of several proteins that assist in the late maturation steps of the functional core of the 30S ribosomal subunit. Associates with free 30S ribosomal subunits (but not with 30S subunits that are part of 70S ribosomes or polysomes). Required for efficient processing of 16S rRNA. May interact with the 5'-terminal helix region of 16S rRNA.</text>
</comment>
<evidence type="ECO:0000313" key="3">
    <source>
        <dbReference type="EMBL" id="MDQ0301975.1"/>
    </source>
</evidence>
<dbReference type="InterPro" id="IPR000238">
    <property type="entry name" value="RbfA"/>
</dbReference>
<organism evidence="4 5">
    <name type="scientific">Ancylobacter polymorphus</name>
    <dbReference type="NCBI Taxonomy" id="223390"/>
    <lineage>
        <taxon>Bacteria</taxon>
        <taxon>Pseudomonadati</taxon>
        <taxon>Pseudomonadota</taxon>
        <taxon>Alphaproteobacteria</taxon>
        <taxon>Hyphomicrobiales</taxon>
        <taxon>Xanthobacteraceae</taxon>
        <taxon>Ancylobacter</taxon>
    </lineage>
</organism>
<dbReference type="GO" id="GO:0005829">
    <property type="term" value="C:cytosol"/>
    <property type="evidence" value="ECO:0007669"/>
    <property type="project" value="TreeGrafter"/>
</dbReference>
<dbReference type="InterPro" id="IPR015946">
    <property type="entry name" value="KH_dom-like_a/b"/>
</dbReference>
<dbReference type="SUPFAM" id="SSF89919">
    <property type="entry name" value="Ribosome-binding factor A, RbfA"/>
    <property type="match status" value="1"/>
</dbReference>
<evidence type="ECO:0000313" key="5">
    <source>
        <dbReference type="Proteomes" id="UP000831684"/>
    </source>
</evidence>
<dbReference type="Proteomes" id="UP001224682">
    <property type="component" value="Unassembled WGS sequence"/>
</dbReference>
<dbReference type="NCBIfam" id="NF001802">
    <property type="entry name" value="PRK00521.2-5"/>
    <property type="match status" value="1"/>
</dbReference>
<dbReference type="EMBL" id="JAUSUI010000002">
    <property type="protein sequence ID" value="MDQ0301975.1"/>
    <property type="molecule type" value="Genomic_DNA"/>
</dbReference>
<dbReference type="PANTHER" id="PTHR33515:SF1">
    <property type="entry name" value="RIBOSOME-BINDING FACTOR A, CHLOROPLASTIC-RELATED"/>
    <property type="match status" value="1"/>
</dbReference>
<proteinExistence type="inferred from homology"/>
<accession>A0A9E6ZUV2</accession>
<dbReference type="HAMAP" id="MF_00003">
    <property type="entry name" value="RbfA"/>
    <property type="match status" value="1"/>
</dbReference>
<evidence type="ECO:0000313" key="6">
    <source>
        <dbReference type="Proteomes" id="UP001224682"/>
    </source>
</evidence>
<comment type="subcellular location">
    <subcellularLocation>
        <location evidence="2">Cytoplasm</location>
    </subcellularLocation>
</comment>
<keyword evidence="2" id="KW-0963">Cytoplasm</keyword>
<evidence type="ECO:0000313" key="4">
    <source>
        <dbReference type="EMBL" id="UOK72134.1"/>
    </source>
</evidence>
<dbReference type="KEGG" id="apol:K9D25_05290"/>
<dbReference type="Gene3D" id="3.30.300.20">
    <property type="match status" value="1"/>
</dbReference>
<evidence type="ECO:0000256" key="1">
    <source>
        <dbReference type="ARBA" id="ARBA00022517"/>
    </source>
</evidence>
<dbReference type="Pfam" id="PF02033">
    <property type="entry name" value="RBFA"/>
    <property type="match status" value="1"/>
</dbReference>
<evidence type="ECO:0000256" key="2">
    <source>
        <dbReference type="HAMAP-Rule" id="MF_00003"/>
    </source>
</evidence>
<protein>
    <recommendedName>
        <fullName evidence="2">Ribosome-binding factor A</fullName>
    </recommendedName>
</protein>
<gene>
    <name evidence="2 4" type="primary">rbfA</name>
    <name evidence="3" type="ORF">J2S75_000998</name>
    <name evidence="4" type="ORF">K9D25_05290</name>
</gene>
<dbReference type="PANTHER" id="PTHR33515">
    <property type="entry name" value="RIBOSOME-BINDING FACTOR A, CHLOROPLASTIC-RELATED"/>
    <property type="match status" value="1"/>
</dbReference>
<keyword evidence="6" id="KW-1185">Reference proteome</keyword>
<comment type="subunit">
    <text evidence="2">Monomer. Binds 30S ribosomal subunits, but not 50S ribosomal subunits or 70S ribosomes.</text>
</comment>
<keyword evidence="1 2" id="KW-0690">Ribosome biogenesis</keyword>